<feature type="non-terminal residue" evidence="14">
    <location>
        <position position="123"/>
    </location>
</feature>
<dbReference type="OrthoDB" id="1693012at2759"/>
<comment type="similarity">
    <text evidence="4 13">Belongs to the glycosyltransferase 31 family.</text>
</comment>
<keyword evidence="9" id="KW-1133">Transmembrane helix</keyword>
<evidence type="ECO:0000256" key="7">
    <source>
        <dbReference type="ARBA" id="ARBA00022692"/>
    </source>
</evidence>
<comment type="caution">
    <text evidence="14">The sequence shown here is derived from an EMBL/GenBank/DDBJ whole genome shotgun (WGS) entry which is preliminary data.</text>
</comment>
<comment type="subcellular location">
    <subcellularLocation>
        <location evidence="2 13">Golgi apparatus membrane</location>
        <topology evidence="2 13">Single-pass type II membrane protein</topology>
    </subcellularLocation>
</comment>
<dbReference type="AlphaFoldDB" id="S8BZD4"/>
<dbReference type="InterPro" id="IPR002659">
    <property type="entry name" value="Glyco_trans_31"/>
</dbReference>
<protein>
    <recommendedName>
        <fullName evidence="13">Hexosyltransferase</fullName>
        <ecNumber evidence="13">2.4.1.-</ecNumber>
    </recommendedName>
</protein>
<reference evidence="14 15" key="1">
    <citation type="journal article" date="2013" name="BMC Genomics">
        <title>The miniature genome of a carnivorous plant Genlisea aurea contains a low number of genes and short non-coding sequences.</title>
        <authorList>
            <person name="Leushkin E.V."/>
            <person name="Sutormin R.A."/>
            <person name="Nabieva E.R."/>
            <person name="Penin A.A."/>
            <person name="Kondrashov A.S."/>
            <person name="Logacheva M.D."/>
        </authorList>
    </citation>
    <scope>NUCLEOTIDE SEQUENCE [LARGE SCALE GENOMIC DNA]</scope>
</reference>
<evidence type="ECO:0000256" key="11">
    <source>
        <dbReference type="ARBA" id="ARBA00023136"/>
    </source>
</evidence>
<evidence type="ECO:0000256" key="5">
    <source>
        <dbReference type="ARBA" id="ARBA00022676"/>
    </source>
</evidence>
<keyword evidence="5 13" id="KW-0328">Glycosyltransferase</keyword>
<proteinExistence type="inferred from homology"/>
<dbReference type="Pfam" id="PF01762">
    <property type="entry name" value="Galactosyl_T"/>
    <property type="match status" value="1"/>
</dbReference>
<evidence type="ECO:0000256" key="6">
    <source>
        <dbReference type="ARBA" id="ARBA00022679"/>
    </source>
</evidence>
<evidence type="ECO:0000256" key="2">
    <source>
        <dbReference type="ARBA" id="ARBA00004323"/>
    </source>
</evidence>
<evidence type="ECO:0000313" key="14">
    <source>
        <dbReference type="EMBL" id="EPS57531.1"/>
    </source>
</evidence>
<evidence type="ECO:0000256" key="12">
    <source>
        <dbReference type="ARBA" id="ARBA00023211"/>
    </source>
</evidence>
<organism evidence="14 15">
    <name type="scientific">Genlisea aurea</name>
    <dbReference type="NCBI Taxonomy" id="192259"/>
    <lineage>
        <taxon>Eukaryota</taxon>
        <taxon>Viridiplantae</taxon>
        <taxon>Streptophyta</taxon>
        <taxon>Embryophyta</taxon>
        <taxon>Tracheophyta</taxon>
        <taxon>Spermatophyta</taxon>
        <taxon>Magnoliopsida</taxon>
        <taxon>eudicotyledons</taxon>
        <taxon>Gunneridae</taxon>
        <taxon>Pentapetalae</taxon>
        <taxon>asterids</taxon>
        <taxon>lamiids</taxon>
        <taxon>Lamiales</taxon>
        <taxon>Lentibulariaceae</taxon>
        <taxon>Genlisea</taxon>
    </lineage>
</organism>
<evidence type="ECO:0000256" key="1">
    <source>
        <dbReference type="ARBA" id="ARBA00001936"/>
    </source>
</evidence>
<sequence length="123" mass="14020">RNVKYHEPEFWKFGDEGNKYFRHATGQIYALSKDLAQYISSNERILHKYANEDVSIGAWLIGLEVEHIDDRTMCCATPSECESRAKAGNLCVASFDWQCSGVCKSVERMKIIHERCGEDAAKL</sequence>
<evidence type="ECO:0000256" key="8">
    <source>
        <dbReference type="ARBA" id="ARBA00022968"/>
    </source>
</evidence>
<keyword evidence="10 13" id="KW-0333">Golgi apparatus</keyword>
<dbReference type="Proteomes" id="UP000015453">
    <property type="component" value="Unassembled WGS sequence"/>
</dbReference>
<feature type="non-terminal residue" evidence="14">
    <location>
        <position position="1"/>
    </location>
</feature>
<evidence type="ECO:0000256" key="13">
    <source>
        <dbReference type="RuleBase" id="RU363063"/>
    </source>
</evidence>
<keyword evidence="11" id="KW-0472">Membrane</keyword>
<comment type="cofactor">
    <cofactor evidence="1 13">
        <name>Mn(2+)</name>
        <dbReference type="ChEBI" id="CHEBI:29035"/>
    </cofactor>
</comment>
<keyword evidence="6" id="KW-0808">Transferase</keyword>
<evidence type="ECO:0000313" key="15">
    <source>
        <dbReference type="Proteomes" id="UP000015453"/>
    </source>
</evidence>
<dbReference type="PANTHER" id="PTHR11214">
    <property type="entry name" value="BETA-1,3-N-ACETYLGLUCOSAMINYLTRANSFERASE"/>
    <property type="match status" value="1"/>
</dbReference>
<evidence type="ECO:0000256" key="4">
    <source>
        <dbReference type="ARBA" id="ARBA00008661"/>
    </source>
</evidence>
<gene>
    <name evidence="14" type="ORF">M569_17287</name>
</gene>
<dbReference type="GO" id="GO:0000139">
    <property type="term" value="C:Golgi membrane"/>
    <property type="evidence" value="ECO:0007669"/>
    <property type="project" value="UniProtKB-SubCell"/>
</dbReference>
<dbReference type="PANTHER" id="PTHR11214:SF226">
    <property type="entry name" value="BETA-1,3-GALACTOSYLTRANSFERASE 7"/>
    <property type="match status" value="1"/>
</dbReference>
<dbReference type="EC" id="2.4.1.-" evidence="13"/>
<evidence type="ECO:0000256" key="10">
    <source>
        <dbReference type="ARBA" id="ARBA00023034"/>
    </source>
</evidence>
<keyword evidence="15" id="KW-1185">Reference proteome</keyword>
<keyword evidence="7" id="KW-0812">Transmembrane</keyword>
<dbReference type="GO" id="GO:0048531">
    <property type="term" value="F:beta-1,3-galactosyltransferase activity"/>
    <property type="evidence" value="ECO:0007669"/>
    <property type="project" value="TreeGrafter"/>
</dbReference>
<evidence type="ECO:0000256" key="3">
    <source>
        <dbReference type="ARBA" id="ARBA00004922"/>
    </source>
</evidence>
<dbReference type="EMBL" id="AUSU01010131">
    <property type="protein sequence ID" value="EPS57531.1"/>
    <property type="molecule type" value="Genomic_DNA"/>
</dbReference>
<accession>S8BZD4</accession>
<keyword evidence="12 13" id="KW-0464">Manganese</keyword>
<evidence type="ECO:0000256" key="9">
    <source>
        <dbReference type="ARBA" id="ARBA00022989"/>
    </source>
</evidence>
<name>S8BZD4_9LAMI</name>
<keyword evidence="8" id="KW-0735">Signal-anchor</keyword>
<comment type="pathway">
    <text evidence="3">Protein modification; protein glycosylation.</text>
</comment>
<dbReference type="UniPathway" id="UPA00378"/>